<sequence length="219" mass="22021">MDTAELAKYIDHTLLKPQASREDILALCAEAAEAQVKSVCVNPVWVTTVAEALAGSGVLTCTVIGFPLGATTTAAKVGETRDAVAHGAHEVDMVIDIAAALAGDREALVEDIRAVAEAAHEGGAILKVIIETCLLDDAAKELACGAAVAAGADFVKTSTGFSTGGATVADVALMRRVVGPEVGVKASGGVRTRQDALDMIAAGATRIGASSALAILKAS</sequence>
<dbReference type="EMBL" id="JBDXMX010000005">
    <property type="protein sequence ID" value="MEO9248357.1"/>
    <property type="molecule type" value="Genomic_DNA"/>
</dbReference>
<comment type="caution">
    <text evidence="7">The sequence shown here is derived from an EMBL/GenBank/DDBJ whole genome shotgun (WGS) entry which is preliminary data.</text>
</comment>
<organism evidence="7 8">
    <name type="scientific">Citricoccus nitrophenolicus</name>
    <dbReference type="NCBI Taxonomy" id="863575"/>
    <lineage>
        <taxon>Bacteria</taxon>
        <taxon>Bacillati</taxon>
        <taxon>Actinomycetota</taxon>
        <taxon>Actinomycetes</taxon>
        <taxon>Micrococcales</taxon>
        <taxon>Micrococcaceae</taxon>
        <taxon>Citricoccus</taxon>
    </lineage>
</organism>
<protein>
    <recommendedName>
        <fullName evidence="6">Deoxyribose-phosphate aldolase</fullName>
        <shortName evidence="6">DERA</shortName>
        <ecNumber evidence="6">4.1.2.4</ecNumber>
    </recommendedName>
    <alternativeName>
        <fullName evidence="6">2-deoxy-D-ribose 5-phosphate aldolase</fullName>
    </alternativeName>
    <alternativeName>
        <fullName evidence="6">Phosphodeoxyriboaldolase</fullName>
        <shortName evidence="6">Deoxyriboaldolase</shortName>
    </alternativeName>
</protein>
<dbReference type="HAMAP" id="MF_00114">
    <property type="entry name" value="DeoC_type1"/>
    <property type="match status" value="1"/>
</dbReference>
<dbReference type="InterPro" id="IPR011343">
    <property type="entry name" value="DeoC"/>
</dbReference>
<feature type="active site" description="Proton donor/acceptor" evidence="6">
    <location>
        <position position="92"/>
    </location>
</feature>
<dbReference type="PIRSF" id="PIRSF001357">
    <property type="entry name" value="DeoC"/>
    <property type="match status" value="1"/>
</dbReference>
<comment type="pathway">
    <text evidence="6">Carbohydrate degradation; 2-deoxy-D-ribose 1-phosphate degradation; D-glyceraldehyde 3-phosphate and acetaldehyde from 2-deoxy-alpha-D-ribose 1-phosphate: step 2/2.</text>
</comment>
<dbReference type="PANTHER" id="PTHR10889:SF1">
    <property type="entry name" value="DEOXYRIBOSE-PHOSPHATE ALDOLASE"/>
    <property type="match status" value="1"/>
</dbReference>
<evidence type="ECO:0000313" key="8">
    <source>
        <dbReference type="Proteomes" id="UP001484097"/>
    </source>
</evidence>
<feature type="active site" description="Schiff-base intermediate with acetaldehyde" evidence="6">
    <location>
        <position position="156"/>
    </location>
</feature>
<comment type="function">
    <text evidence="6">Catalyzes a reversible aldol reaction between acetaldehyde and D-glyceraldehyde 3-phosphate to generate 2-deoxy-D-ribose 5-phosphate.</text>
</comment>
<dbReference type="PANTHER" id="PTHR10889">
    <property type="entry name" value="DEOXYRIBOSE-PHOSPHATE ALDOLASE"/>
    <property type="match status" value="1"/>
</dbReference>
<keyword evidence="3 6" id="KW-0456">Lyase</keyword>
<dbReference type="InterPro" id="IPR013785">
    <property type="entry name" value="Aldolase_TIM"/>
</dbReference>
<proteinExistence type="inferred from homology"/>
<dbReference type="InterPro" id="IPR028581">
    <property type="entry name" value="DeoC_typeI"/>
</dbReference>
<dbReference type="Proteomes" id="UP001484097">
    <property type="component" value="Unassembled WGS sequence"/>
</dbReference>
<dbReference type="RefSeq" id="WP_347920979.1">
    <property type="nucleotide sequence ID" value="NZ_JBDXMX010000005.1"/>
</dbReference>
<feature type="active site" description="Proton donor/acceptor" evidence="6">
    <location>
        <position position="185"/>
    </location>
</feature>
<evidence type="ECO:0000313" key="7">
    <source>
        <dbReference type="EMBL" id="MEO9248357.1"/>
    </source>
</evidence>
<reference evidence="7 8" key="1">
    <citation type="submission" date="2024-05" db="EMBL/GenBank/DDBJ databases">
        <authorList>
            <person name="Yi C."/>
        </authorList>
    </citation>
    <scope>NUCLEOTIDE SEQUENCE [LARGE SCALE GENOMIC DNA]</scope>
    <source>
        <strain evidence="7 8">XS13</strain>
    </source>
</reference>
<evidence type="ECO:0000256" key="2">
    <source>
        <dbReference type="ARBA" id="ARBA00022490"/>
    </source>
</evidence>
<keyword evidence="8" id="KW-1185">Reference proteome</keyword>
<evidence type="ECO:0000256" key="6">
    <source>
        <dbReference type="HAMAP-Rule" id="MF_00114"/>
    </source>
</evidence>
<dbReference type="SMART" id="SM01133">
    <property type="entry name" value="DeoC"/>
    <property type="match status" value="1"/>
</dbReference>
<accession>A0ABV0IJP2</accession>
<dbReference type="CDD" id="cd00959">
    <property type="entry name" value="DeoC"/>
    <property type="match status" value="1"/>
</dbReference>
<evidence type="ECO:0000256" key="4">
    <source>
        <dbReference type="ARBA" id="ARBA00023270"/>
    </source>
</evidence>
<evidence type="ECO:0000256" key="3">
    <source>
        <dbReference type="ARBA" id="ARBA00023239"/>
    </source>
</evidence>
<dbReference type="SUPFAM" id="SSF51569">
    <property type="entry name" value="Aldolase"/>
    <property type="match status" value="1"/>
</dbReference>
<evidence type="ECO:0000256" key="1">
    <source>
        <dbReference type="ARBA" id="ARBA00010936"/>
    </source>
</evidence>
<keyword evidence="2 6" id="KW-0963">Cytoplasm</keyword>
<comment type="similarity">
    <text evidence="1 6">Belongs to the DeoC/FbaB aldolase family. DeoC type 1 subfamily.</text>
</comment>
<gene>
    <name evidence="6 7" type="primary">deoC</name>
    <name evidence="7" type="ORF">ABDK96_11750</name>
</gene>
<dbReference type="Pfam" id="PF01791">
    <property type="entry name" value="DeoC"/>
    <property type="match status" value="1"/>
</dbReference>
<dbReference type="Gene3D" id="3.20.20.70">
    <property type="entry name" value="Aldolase class I"/>
    <property type="match status" value="1"/>
</dbReference>
<dbReference type="GO" id="GO:0004139">
    <property type="term" value="F:deoxyribose-phosphate aldolase activity"/>
    <property type="evidence" value="ECO:0007669"/>
    <property type="project" value="UniProtKB-EC"/>
</dbReference>
<evidence type="ECO:0000256" key="5">
    <source>
        <dbReference type="ARBA" id="ARBA00048791"/>
    </source>
</evidence>
<dbReference type="InterPro" id="IPR002915">
    <property type="entry name" value="DeoC/FbaB/LacD_aldolase"/>
</dbReference>
<comment type="catalytic activity">
    <reaction evidence="5 6">
        <text>2-deoxy-D-ribose 5-phosphate = D-glyceraldehyde 3-phosphate + acetaldehyde</text>
        <dbReference type="Rhea" id="RHEA:12821"/>
        <dbReference type="ChEBI" id="CHEBI:15343"/>
        <dbReference type="ChEBI" id="CHEBI:59776"/>
        <dbReference type="ChEBI" id="CHEBI:62877"/>
        <dbReference type="EC" id="4.1.2.4"/>
    </reaction>
</comment>
<dbReference type="EC" id="4.1.2.4" evidence="6"/>
<name>A0ABV0IJP2_9MICC</name>
<dbReference type="NCBIfam" id="TIGR00126">
    <property type="entry name" value="deoC"/>
    <property type="match status" value="1"/>
</dbReference>
<keyword evidence="4 6" id="KW-0704">Schiff base</keyword>
<comment type="subcellular location">
    <subcellularLocation>
        <location evidence="6">Cytoplasm</location>
    </subcellularLocation>
</comment>